<dbReference type="InterPro" id="IPR038563">
    <property type="entry name" value="Endonuclease_7_sf"/>
</dbReference>
<protein>
    <submittedName>
        <fullName evidence="1">Recombination endonuclease VII</fullName>
    </submittedName>
</protein>
<name>A0A919B848_9ACTN</name>
<evidence type="ECO:0000313" key="2">
    <source>
        <dbReference type="Proteomes" id="UP000638313"/>
    </source>
</evidence>
<dbReference type="InterPro" id="IPR004211">
    <property type="entry name" value="Endonuclease_7"/>
</dbReference>
<dbReference type="InterPro" id="IPR044925">
    <property type="entry name" value="His-Me_finger_sf"/>
</dbReference>
<dbReference type="EMBL" id="BNBD01000011">
    <property type="protein sequence ID" value="GHF61123.1"/>
    <property type="molecule type" value="Genomic_DNA"/>
</dbReference>
<dbReference type="GO" id="GO:0004519">
    <property type="term" value="F:endonuclease activity"/>
    <property type="evidence" value="ECO:0007669"/>
    <property type="project" value="UniProtKB-KW"/>
</dbReference>
<reference evidence="1" key="2">
    <citation type="submission" date="2020-09" db="EMBL/GenBank/DDBJ databases">
        <authorList>
            <person name="Sun Q."/>
            <person name="Ohkuma M."/>
        </authorList>
    </citation>
    <scope>NUCLEOTIDE SEQUENCE</scope>
    <source>
        <strain evidence="1">JCM 4059</strain>
    </source>
</reference>
<comment type="caution">
    <text evidence="1">The sequence shown here is derived from an EMBL/GenBank/DDBJ whole genome shotgun (WGS) entry which is preliminary data.</text>
</comment>
<dbReference type="AlphaFoldDB" id="A0A919B848"/>
<proteinExistence type="predicted"/>
<keyword evidence="1" id="KW-0540">Nuclease</keyword>
<dbReference type="RefSeq" id="WP_190131792.1">
    <property type="nucleotide sequence ID" value="NZ_BNBD01000011.1"/>
</dbReference>
<keyword evidence="1" id="KW-0378">Hydrolase</keyword>
<gene>
    <name evidence="1" type="ORF">GCM10010218_48320</name>
</gene>
<dbReference type="Proteomes" id="UP000638313">
    <property type="component" value="Unassembled WGS sequence"/>
</dbReference>
<dbReference type="Pfam" id="PF02945">
    <property type="entry name" value="Endonuclease_7"/>
    <property type="match status" value="1"/>
</dbReference>
<sequence>MGVGEIVDPLGDGVEYRYTCEQCAKGAVAFGSRGPVKRYCEECSKVRRRLRASGGARICHRADCGKEAAFNRKYCTEECRSIAWKSQIAGWQKANPEARSRARIKHCYGISLERYREIVSRPCAICGAYEQGGMHLDHCHRSGKVRGSLCKHHNWGIGNFRDNVDHLRAAIAYIEANRE</sequence>
<accession>A0A919B848</accession>
<organism evidence="1 2">
    <name type="scientific">Streptomyces mashuensis</name>
    <dbReference type="NCBI Taxonomy" id="33904"/>
    <lineage>
        <taxon>Bacteria</taxon>
        <taxon>Bacillati</taxon>
        <taxon>Actinomycetota</taxon>
        <taxon>Actinomycetes</taxon>
        <taxon>Kitasatosporales</taxon>
        <taxon>Streptomycetaceae</taxon>
        <taxon>Streptomyces</taxon>
    </lineage>
</organism>
<keyword evidence="2" id="KW-1185">Reference proteome</keyword>
<dbReference type="Gene3D" id="3.40.1800.10">
    <property type="entry name" value="His-Me finger endonucleases"/>
    <property type="match status" value="1"/>
</dbReference>
<reference evidence="1" key="1">
    <citation type="journal article" date="2014" name="Int. J. Syst. Evol. Microbiol.">
        <title>Complete genome sequence of Corynebacterium casei LMG S-19264T (=DSM 44701T), isolated from a smear-ripened cheese.</title>
        <authorList>
            <consortium name="US DOE Joint Genome Institute (JGI-PGF)"/>
            <person name="Walter F."/>
            <person name="Albersmeier A."/>
            <person name="Kalinowski J."/>
            <person name="Ruckert C."/>
        </authorList>
    </citation>
    <scope>NUCLEOTIDE SEQUENCE</scope>
    <source>
        <strain evidence="1">JCM 4059</strain>
    </source>
</reference>
<keyword evidence="1" id="KW-0255">Endonuclease</keyword>
<evidence type="ECO:0000313" key="1">
    <source>
        <dbReference type="EMBL" id="GHF61123.1"/>
    </source>
</evidence>
<dbReference type="SUPFAM" id="SSF54060">
    <property type="entry name" value="His-Me finger endonucleases"/>
    <property type="match status" value="1"/>
</dbReference>